<dbReference type="Pfam" id="PF00201">
    <property type="entry name" value="UDPGT"/>
    <property type="match status" value="1"/>
</dbReference>
<dbReference type="GO" id="GO:0016114">
    <property type="term" value="P:terpenoid biosynthetic process"/>
    <property type="evidence" value="ECO:0007669"/>
    <property type="project" value="UniProtKB-UniPathway"/>
</dbReference>
<dbReference type="FunFam" id="3.40.50.2000:FF:000060">
    <property type="entry name" value="Glycosyltransferase"/>
    <property type="match status" value="1"/>
</dbReference>
<dbReference type="Proteomes" id="UP000077755">
    <property type="component" value="Chromosome 8"/>
</dbReference>
<protein>
    <recommendedName>
        <fullName evidence="10">Glycosyltransferase</fullName>
    </recommendedName>
</protein>
<evidence type="ECO:0000256" key="6">
    <source>
        <dbReference type="SAM" id="MobiDB-lite"/>
    </source>
</evidence>
<reference evidence="7" key="1">
    <citation type="journal article" date="2016" name="Nat. Genet.">
        <title>A high-quality carrot genome assembly provides new insights into carotenoid accumulation and asterid genome evolution.</title>
        <authorList>
            <person name="Iorizzo M."/>
            <person name="Ellison S."/>
            <person name="Senalik D."/>
            <person name="Zeng P."/>
            <person name="Satapoomin P."/>
            <person name="Huang J."/>
            <person name="Bowman M."/>
            <person name="Iovene M."/>
            <person name="Sanseverino W."/>
            <person name="Cavagnaro P."/>
            <person name="Yildiz M."/>
            <person name="Macko-Podgorni A."/>
            <person name="Moranska E."/>
            <person name="Grzebelus E."/>
            <person name="Grzebelus D."/>
            <person name="Ashrafi H."/>
            <person name="Zheng Z."/>
            <person name="Cheng S."/>
            <person name="Spooner D."/>
            <person name="Van Deynze A."/>
            <person name="Simon P."/>
        </authorList>
    </citation>
    <scope>NUCLEOTIDE SEQUENCE [LARGE SCALE GENOMIC DNA]</scope>
    <source>
        <tissue evidence="7">Leaf</tissue>
    </source>
</reference>
<keyword evidence="5" id="KW-0414">Isoprene biosynthesis</keyword>
<comment type="pathway">
    <text evidence="1">Secondary metabolite biosynthesis; terpenoid biosynthesis.</text>
</comment>
<feature type="region of interest" description="Disordered" evidence="6">
    <location>
        <begin position="197"/>
        <end position="255"/>
    </location>
</feature>
<dbReference type="PANTHER" id="PTHR48047:SF131">
    <property type="entry name" value="GLYCOSYLTRANSFERASE"/>
    <property type="match status" value="1"/>
</dbReference>
<dbReference type="Gene3D" id="3.40.50.2000">
    <property type="entry name" value="Glycogen Phosphorylase B"/>
    <property type="match status" value="3"/>
</dbReference>
<feature type="region of interest" description="Disordered" evidence="6">
    <location>
        <begin position="62"/>
        <end position="96"/>
    </location>
</feature>
<dbReference type="KEGG" id="dcr:108199730"/>
<proteinExistence type="inferred from homology"/>
<evidence type="ECO:0008006" key="10">
    <source>
        <dbReference type="Google" id="ProtNLM"/>
    </source>
</evidence>
<gene>
    <name evidence="7" type="ORF">DCAR_028246</name>
    <name evidence="8" type="ORF">DCAR_0831061</name>
</gene>
<evidence type="ECO:0000313" key="8">
    <source>
        <dbReference type="EMBL" id="WOH11572.1"/>
    </source>
</evidence>
<dbReference type="UniPathway" id="UPA00213"/>
<evidence type="ECO:0000256" key="3">
    <source>
        <dbReference type="ARBA" id="ARBA00022676"/>
    </source>
</evidence>
<keyword evidence="9" id="KW-1185">Reference proteome</keyword>
<organism evidence="7">
    <name type="scientific">Daucus carota subsp. sativus</name>
    <name type="common">Carrot</name>
    <dbReference type="NCBI Taxonomy" id="79200"/>
    <lineage>
        <taxon>Eukaryota</taxon>
        <taxon>Viridiplantae</taxon>
        <taxon>Streptophyta</taxon>
        <taxon>Embryophyta</taxon>
        <taxon>Tracheophyta</taxon>
        <taxon>Spermatophyta</taxon>
        <taxon>Magnoliopsida</taxon>
        <taxon>eudicotyledons</taxon>
        <taxon>Gunneridae</taxon>
        <taxon>Pentapetalae</taxon>
        <taxon>asterids</taxon>
        <taxon>campanulids</taxon>
        <taxon>Apiales</taxon>
        <taxon>Apiaceae</taxon>
        <taxon>Apioideae</taxon>
        <taxon>Scandiceae</taxon>
        <taxon>Daucinae</taxon>
        <taxon>Daucus</taxon>
        <taxon>Daucus sect. Daucus</taxon>
    </lineage>
</organism>
<dbReference type="CDD" id="cd03784">
    <property type="entry name" value="GT1_Gtf-like"/>
    <property type="match status" value="1"/>
</dbReference>
<reference evidence="8" key="2">
    <citation type="submission" date="2022-03" db="EMBL/GenBank/DDBJ databases">
        <title>Draft title - Genomic analysis of global carrot germplasm unveils the trajectory of domestication and the origin of high carotenoid orange carrot.</title>
        <authorList>
            <person name="Iorizzo M."/>
            <person name="Ellison S."/>
            <person name="Senalik D."/>
            <person name="Macko-Podgorni A."/>
            <person name="Grzebelus D."/>
            <person name="Bostan H."/>
            <person name="Rolling W."/>
            <person name="Curaba J."/>
            <person name="Simon P."/>
        </authorList>
    </citation>
    <scope>NUCLEOTIDE SEQUENCE</scope>
    <source>
        <tissue evidence="8">Leaf</tissue>
    </source>
</reference>
<evidence type="ECO:0000256" key="4">
    <source>
        <dbReference type="ARBA" id="ARBA00022679"/>
    </source>
</evidence>
<evidence type="ECO:0000256" key="2">
    <source>
        <dbReference type="ARBA" id="ARBA00009995"/>
    </source>
</evidence>
<keyword evidence="4" id="KW-0808">Transferase</keyword>
<comment type="similarity">
    <text evidence="2">Belongs to the UDP-glycosyltransferase family.</text>
</comment>
<dbReference type="GO" id="GO:0035251">
    <property type="term" value="F:UDP-glucosyltransferase activity"/>
    <property type="evidence" value="ECO:0007669"/>
    <property type="project" value="TreeGrafter"/>
</dbReference>
<evidence type="ECO:0000313" key="9">
    <source>
        <dbReference type="Proteomes" id="UP000077755"/>
    </source>
</evidence>
<dbReference type="AlphaFoldDB" id="A0A175YLH5"/>
<sequence length="540" mass="58477">MESAGEILVLPFYGQGHLFPSMELCTHLASRNYNTTLIIPSYLASSVPHSLRTHPSVVVVDIPADPSDLQPPPPKIAATSSDDGSGRGRGRGRGGMNRFETQHQQLGNGIETYLKTRSKEPGYEVPKCVVVDVMMSWSKELFREFGVQIATFFTSGACAEAMDYACWKAGVAEMKPGDTRVLPGLPEDMALAYSDLDKKPRMGAGGGGGGGRGRGRGLHGPPDGDRMRHGPPDGDRMRHGPPDGDRMRHGPPGPGQRPMWLNEIEGTTAMLINTCDELEHDFIEYIGTQTGKPVWGVGPLLPEEYWKSAGSVIRDGKIRSSGRKSNYTEEEVIQWLDGKSGKSVIYISFGSEVGPSGEEYEQLTTALQESDWSFIWVIQSNSGKPGRLLGIQNDQEGGYYPDGLKEKVGDRGLIIQGWAPQLLILSHPSTGGFLSHCGWNSTVEAIGCGVPFLAWPMRGDQYHNAKLIVSHLKVGCKLSNGGSSKAVKKEDIADGINTLMSDEEIHKQAAMIRGGFKSGFPASSVSALDAFVDFIKKNTS</sequence>
<dbReference type="EMBL" id="LNRQ01000008">
    <property type="protein sequence ID" value="KZM84207.1"/>
    <property type="molecule type" value="Genomic_DNA"/>
</dbReference>
<feature type="compositionally biased region" description="Gly residues" evidence="6">
    <location>
        <begin position="203"/>
        <end position="212"/>
    </location>
</feature>
<feature type="compositionally biased region" description="Basic and acidic residues" evidence="6">
    <location>
        <begin position="222"/>
        <end position="248"/>
    </location>
</feature>
<accession>A0A175YLH5</accession>
<evidence type="ECO:0000256" key="5">
    <source>
        <dbReference type="ARBA" id="ARBA00023229"/>
    </source>
</evidence>
<keyword evidence="3" id="KW-0328">Glycosyltransferase</keyword>
<evidence type="ECO:0000256" key="1">
    <source>
        <dbReference type="ARBA" id="ARBA00004721"/>
    </source>
</evidence>
<evidence type="ECO:0000313" key="7">
    <source>
        <dbReference type="EMBL" id="KZM84207.1"/>
    </source>
</evidence>
<dbReference type="OrthoDB" id="5835829at2759"/>
<dbReference type="EMBL" id="CP093350">
    <property type="protein sequence ID" value="WOH11572.1"/>
    <property type="molecule type" value="Genomic_DNA"/>
</dbReference>
<dbReference type="GO" id="GO:0016138">
    <property type="term" value="P:glycoside biosynthetic process"/>
    <property type="evidence" value="ECO:0007669"/>
    <property type="project" value="UniProtKB-ARBA"/>
</dbReference>
<dbReference type="OMA" id="CMELCKH"/>
<name>A0A175YLH5_DAUCS</name>
<dbReference type="Gramene" id="KZM84207">
    <property type="protein sequence ID" value="KZM84207"/>
    <property type="gene ID" value="DCAR_028246"/>
</dbReference>
<dbReference type="PANTHER" id="PTHR48047">
    <property type="entry name" value="GLYCOSYLTRANSFERASE"/>
    <property type="match status" value="1"/>
</dbReference>
<dbReference type="SUPFAM" id="SSF53756">
    <property type="entry name" value="UDP-Glycosyltransferase/glycogen phosphorylase"/>
    <property type="match status" value="1"/>
</dbReference>
<dbReference type="InterPro" id="IPR002213">
    <property type="entry name" value="UDP_glucos_trans"/>
</dbReference>